<feature type="transmembrane region" description="Helical" evidence="1">
    <location>
        <begin position="46"/>
        <end position="62"/>
    </location>
</feature>
<evidence type="ECO:0000256" key="1">
    <source>
        <dbReference type="SAM" id="Phobius"/>
    </source>
</evidence>
<reference evidence="3" key="1">
    <citation type="submission" date="2017-03" db="EMBL/GenBank/DDBJ databases">
        <authorList>
            <person name="Rodrigo-Torres L."/>
            <person name="Arahal R.D."/>
            <person name="Lucena T."/>
        </authorList>
    </citation>
    <scope>NUCLEOTIDE SEQUENCE [LARGE SCALE GENOMIC DNA]</scope>
    <source>
        <strain evidence="3">CECT 8411</strain>
    </source>
</reference>
<feature type="transmembrane region" description="Helical" evidence="1">
    <location>
        <begin position="82"/>
        <end position="104"/>
    </location>
</feature>
<sequence length="158" mass="17428">MVKPMKTILATNAEAKLDRLTFVAFLFSGLSFLSLIKWWLDVTWPLATLPLGLALATAAFFYGGKAGARGRQCGPSVKSWVLAWKMIWTTLVCVICVFAIALVFGDAVASNFRYRAWLSIGLELVLCLAVSFVFCRYAFVAGVNRGYAAFLKQGNRNQ</sequence>
<keyword evidence="1" id="KW-0472">Membrane</keyword>
<keyword evidence="1" id="KW-0812">Transmembrane</keyword>
<keyword evidence="1" id="KW-1133">Transmembrane helix</keyword>
<organism evidence="2 3">
    <name type="scientific">Ruegeria meonggei</name>
    <dbReference type="NCBI Taxonomy" id="1446476"/>
    <lineage>
        <taxon>Bacteria</taxon>
        <taxon>Pseudomonadati</taxon>
        <taxon>Pseudomonadota</taxon>
        <taxon>Alphaproteobacteria</taxon>
        <taxon>Rhodobacterales</taxon>
        <taxon>Roseobacteraceae</taxon>
        <taxon>Ruegeria</taxon>
    </lineage>
</organism>
<keyword evidence="3" id="KW-1185">Reference proteome</keyword>
<evidence type="ECO:0008006" key="4">
    <source>
        <dbReference type="Google" id="ProtNLM"/>
    </source>
</evidence>
<feature type="transmembrane region" description="Helical" evidence="1">
    <location>
        <begin position="116"/>
        <end position="139"/>
    </location>
</feature>
<dbReference type="Proteomes" id="UP000193778">
    <property type="component" value="Unassembled WGS sequence"/>
</dbReference>
<evidence type="ECO:0000313" key="3">
    <source>
        <dbReference type="Proteomes" id="UP000193778"/>
    </source>
</evidence>
<proteinExistence type="predicted"/>
<feature type="transmembrane region" description="Helical" evidence="1">
    <location>
        <begin position="20"/>
        <end position="40"/>
    </location>
</feature>
<protein>
    <recommendedName>
        <fullName evidence="4">Transmembrane protein</fullName>
    </recommendedName>
</protein>
<dbReference type="AlphaFoldDB" id="A0A1X7AB48"/>
<dbReference type="EMBL" id="FWFP01000014">
    <property type="protein sequence ID" value="SLN74412.1"/>
    <property type="molecule type" value="Genomic_DNA"/>
</dbReference>
<name>A0A1X7AB48_9RHOB</name>
<evidence type="ECO:0000313" key="2">
    <source>
        <dbReference type="EMBL" id="SLN74412.1"/>
    </source>
</evidence>
<gene>
    <name evidence="2" type="ORF">RUM8411_04013</name>
</gene>
<accession>A0A1X7AB48</accession>